<dbReference type="OrthoDB" id="408373at2759"/>
<dbReference type="GO" id="GO:0016787">
    <property type="term" value="F:hydrolase activity"/>
    <property type="evidence" value="ECO:0007669"/>
    <property type="project" value="UniProtKB-ARBA"/>
</dbReference>
<comment type="similarity">
    <text evidence="1">Belongs to the AB hydrolase superfamily.</text>
</comment>
<dbReference type="SUPFAM" id="SSF53474">
    <property type="entry name" value="alpha/beta-Hydrolases"/>
    <property type="match status" value="1"/>
</dbReference>
<dbReference type="InterPro" id="IPR029058">
    <property type="entry name" value="AB_hydrolase_fold"/>
</dbReference>
<dbReference type="Pfam" id="PF12697">
    <property type="entry name" value="Abhydrolase_6"/>
    <property type="match status" value="1"/>
</dbReference>
<dbReference type="PANTHER" id="PTHR43039">
    <property type="entry name" value="ESTERASE-RELATED"/>
    <property type="match status" value="1"/>
</dbReference>
<organism evidence="3 4">
    <name type="scientific">Striga asiatica</name>
    <name type="common">Asiatic witchweed</name>
    <name type="synonym">Buchnera asiatica</name>
    <dbReference type="NCBI Taxonomy" id="4170"/>
    <lineage>
        <taxon>Eukaryota</taxon>
        <taxon>Viridiplantae</taxon>
        <taxon>Streptophyta</taxon>
        <taxon>Embryophyta</taxon>
        <taxon>Tracheophyta</taxon>
        <taxon>Spermatophyta</taxon>
        <taxon>Magnoliopsida</taxon>
        <taxon>eudicotyledons</taxon>
        <taxon>Gunneridae</taxon>
        <taxon>Pentapetalae</taxon>
        <taxon>asterids</taxon>
        <taxon>lamiids</taxon>
        <taxon>Lamiales</taxon>
        <taxon>Orobanchaceae</taxon>
        <taxon>Buchnereae</taxon>
        <taxon>Striga</taxon>
    </lineage>
</organism>
<evidence type="ECO:0000256" key="1">
    <source>
        <dbReference type="ARBA" id="ARBA00008645"/>
    </source>
</evidence>
<proteinExistence type="inferred from homology"/>
<keyword evidence="4" id="KW-1185">Reference proteome</keyword>
<evidence type="ECO:0000313" key="3">
    <source>
        <dbReference type="EMBL" id="GER37059.1"/>
    </source>
</evidence>
<dbReference type="EMBL" id="BKCP01005283">
    <property type="protein sequence ID" value="GER37059.1"/>
    <property type="molecule type" value="Genomic_DNA"/>
</dbReference>
<accession>A0A5A7PW10</accession>
<dbReference type="AlphaFoldDB" id="A0A5A7PW10"/>
<gene>
    <name evidence="3" type="ORF">STAS_13449</name>
</gene>
<dbReference type="InterPro" id="IPR000073">
    <property type="entry name" value="AB_hydrolase_1"/>
</dbReference>
<reference evidence="4" key="1">
    <citation type="journal article" date="2019" name="Curr. Biol.">
        <title>Genome Sequence of Striga asiatica Provides Insight into the Evolution of Plant Parasitism.</title>
        <authorList>
            <person name="Yoshida S."/>
            <person name="Kim S."/>
            <person name="Wafula E.K."/>
            <person name="Tanskanen J."/>
            <person name="Kim Y.M."/>
            <person name="Honaas L."/>
            <person name="Yang Z."/>
            <person name="Spallek T."/>
            <person name="Conn C.E."/>
            <person name="Ichihashi Y."/>
            <person name="Cheong K."/>
            <person name="Cui S."/>
            <person name="Der J.P."/>
            <person name="Gundlach H."/>
            <person name="Jiao Y."/>
            <person name="Hori C."/>
            <person name="Ishida J.K."/>
            <person name="Kasahara H."/>
            <person name="Kiba T."/>
            <person name="Kim M.S."/>
            <person name="Koo N."/>
            <person name="Laohavisit A."/>
            <person name="Lee Y.H."/>
            <person name="Lumba S."/>
            <person name="McCourt P."/>
            <person name="Mortimer J.C."/>
            <person name="Mutuku J.M."/>
            <person name="Nomura T."/>
            <person name="Sasaki-Sekimoto Y."/>
            <person name="Seto Y."/>
            <person name="Wang Y."/>
            <person name="Wakatake T."/>
            <person name="Sakakibara H."/>
            <person name="Demura T."/>
            <person name="Yamaguchi S."/>
            <person name="Yoneyama K."/>
            <person name="Manabe R.I."/>
            <person name="Nelson D.C."/>
            <person name="Schulman A.H."/>
            <person name="Timko M.P."/>
            <person name="dePamphilis C.W."/>
            <person name="Choi D."/>
            <person name="Shirasu K."/>
        </authorList>
    </citation>
    <scope>NUCLEOTIDE SEQUENCE [LARGE SCALE GENOMIC DNA]</scope>
    <source>
        <strain evidence="4">cv. UVA1</strain>
    </source>
</reference>
<protein>
    <submittedName>
        <fullName evidence="3">Dwarf14-like 2</fullName>
    </submittedName>
</protein>
<feature type="domain" description="AB hydrolase-1" evidence="2">
    <location>
        <begin position="21"/>
        <end position="237"/>
    </location>
</feature>
<name>A0A5A7PW10_STRAF</name>
<comment type="caution">
    <text evidence="3">The sequence shown here is derived from an EMBL/GenBank/DDBJ whole genome shotgun (WGS) entry which is preliminary data.</text>
</comment>
<sequence>MGKDLATAMNARTLGSGTQTIVLAHGFGGDQSMWDKLLPHLAANHRVVLFDWCFSGAVLDPTLYDPIRHSTYDGYAEDLIGLLEEMKIESCVLLGHSMSGMIGCIASIKRPDLFTRLVLLGTSPSIESNFEVWSSNYPSLAVDKSDPTSADKFSKCLKRMRPEVTLSLAKTVFLGDYRDILDKVEKPCDIIQTRSDVVVPNSVTEYMQRKIKGNCTVKIIDTEGHFPHLTAHVQLVEVLDNILRC</sequence>
<dbReference type="Proteomes" id="UP000325081">
    <property type="component" value="Unassembled WGS sequence"/>
</dbReference>
<dbReference type="Gene3D" id="3.40.50.1820">
    <property type="entry name" value="alpha/beta hydrolase"/>
    <property type="match status" value="1"/>
</dbReference>
<evidence type="ECO:0000259" key="2">
    <source>
        <dbReference type="Pfam" id="PF12697"/>
    </source>
</evidence>
<evidence type="ECO:0000313" key="4">
    <source>
        <dbReference type="Proteomes" id="UP000325081"/>
    </source>
</evidence>